<dbReference type="Proteomes" id="UP001062846">
    <property type="component" value="Chromosome 7"/>
</dbReference>
<organism evidence="1 2">
    <name type="scientific">Rhododendron molle</name>
    <name type="common">Chinese azalea</name>
    <name type="synonym">Azalea mollis</name>
    <dbReference type="NCBI Taxonomy" id="49168"/>
    <lineage>
        <taxon>Eukaryota</taxon>
        <taxon>Viridiplantae</taxon>
        <taxon>Streptophyta</taxon>
        <taxon>Embryophyta</taxon>
        <taxon>Tracheophyta</taxon>
        <taxon>Spermatophyta</taxon>
        <taxon>Magnoliopsida</taxon>
        <taxon>eudicotyledons</taxon>
        <taxon>Gunneridae</taxon>
        <taxon>Pentapetalae</taxon>
        <taxon>asterids</taxon>
        <taxon>Ericales</taxon>
        <taxon>Ericaceae</taxon>
        <taxon>Ericoideae</taxon>
        <taxon>Rhodoreae</taxon>
        <taxon>Rhododendron</taxon>
    </lineage>
</organism>
<proteinExistence type="predicted"/>
<protein>
    <submittedName>
        <fullName evidence="1">Uncharacterized protein</fullName>
    </submittedName>
</protein>
<keyword evidence="2" id="KW-1185">Reference proteome</keyword>
<accession>A0ACC0N8P7</accession>
<dbReference type="EMBL" id="CM046394">
    <property type="protein sequence ID" value="KAI8548918.1"/>
    <property type="molecule type" value="Genomic_DNA"/>
</dbReference>
<comment type="caution">
    <text evidence="1">The sequence shown here is derived from an EMBL/GenBank/DDBJ whole genome shotgun (WGS) entry which is preliminary data.</text>
</comment>
<gene>
    <name evidence="1" type="ORF">RHMOL_Rhmol07G0311000</name>
</gene>
<sequence>MELAGWLYTFKLRFFQSVWSTKISPAAAIYYIWCESNRRVFRHKNLSLEDIIAKVESDLRACSCSWRHIKKTDENMLIPFRVLILLN</sequence>
<evidence type="ECO:0000313" key="1">
    <source>
        <dbReference type="EMBL" id="KAI8548918.1"/>
    </source>
</evidence>
<reference evidence="1" key="1">
    <citation type="submission" date="2022-02" db="EMBL/GenBank/DDBJ databases">
        <title>Plant Genome Project.</title>
        <authorList>
            <person name="Zhang R.-G."/>
        </authorList>
    </citation>
    <scope>NUCLEOTIDE SEQUENCE</scope>
    <source>
        <strain evidence="1">AT1</strain>
    </source>
</reference>
<name>A0ACC0N8P7_RHOML</name>
<evidence type="ECO:0000313" key="2">
    <source>
        <dbReference type="Proteomes" id="UP001062846"/>
    </source>
</evidence>